<organism evidence="1 2">
    <name type="scientific">Staphylococcus simiae CCM 7213 = CCUG 51256</name>
    <dbReference type="NCBI Taxonomy" id="911238"/>
    <lineage>
        <taxon>Bacteria</taxon>
        <taxon>Bacillati</taxon>
        <taxon>Bacillota</taxon>
        <taxon>Bacilli</taxon>
        <taxon>Bacillales</taxon>
        <taxon>Staphylococcaceae</taxon>
        <taxon>Staphylococcus</taxon>
    </lineage>
</organism>
<keyword evidence="2" id="KW-1185">Reference proteome</keyword>
<evidence type="ECO:0008006" key="3">
    <source>
        <dbReference type="Google" id="ProtNLM"/>
    </source>
</evidence>
<gene>
    <name evidence="1" type="ORF">SS7213T_09449</name>
</gene>
<evidence type="ECO:0000313" key="1">
    <source>
        <dbReference type="EMBL" id="EHJ07408.1"/>
    </source>
</evidence>
<name>G5JK78_9STAP</name>
<dbReference type="RefSeq" id="WP_002464581.1">
    <property type="nucleotide sequence ID" value="NZ_AEUN01000475.1"/>
</dbReference>
<accession>G5JK78</accession>
<proteinExistence type="predicted"/>
<dbReference type="EMBL" id="AEUN01000475">
    <property type="protein sequence ID" value="EHJ07408.1"/>
    <property type="molecule type" value="Genomic_DNA"/>
</dbReference>
<comment type="caution">
    <text evidence="1">The sequence shown here is derived from an EMBL/GenBank/DDBJ whole genome shotgun (WGS) entry which is preliminary data.</text>
</comment>
<dbReference type="AlphaFoldDB" id="G5JK78"/>
<evidence type="ECO:0000313" key="2">
    <source>
        <dbReference type="Proteomes" id="UP000005413"/>
    </source>
</evidence>
<dbReference type="PATRIC" id="fig|911238.3.peg.1645"/>
<dbReference type="OrthoDB" id="2402245at2"/>
<dbReference type="Proteomes" id="UP000005413">
    <property type="component" value="Unassembled WGS sequence"/>
</dbReference>
<reference evidence="1 2" key="1">
    <citation type="journal article" date="2012" name="BMC Genomics">
        <title>Comparative genomic analysis of the genus Staphylococcus including Staphylococcus aureus and its newly described sister species Staphylococcus simiae.</title>
        <authorList>
            <person name="Suzuki H."/>
            <person name="Lefebure T."/>
            <person name="Pavinski Bitar P."/>
            <person name="Stanhope M.J."/>
        </authorList>
    </citation>
    <scope>NUCLEOTIDE SEQUENCE [LARGE SCALE GENOMIC DNA]</scope>
    <source>
        <strain evidence="1 2">CCM 7213</strain>
    </source>
</reference>
<sequence length="345" mass="42084">MIPTLENIIDECGKLIDMIRIDISQQVYEDLLLLRSLSDLNEHEMIDRAEFIKHYVNRDFDIYTDDSEFRKINKIYQGLNFMTYINAENNNFKIHPFINEEQLKSLLAIKERDNYFSYDSSVTNQQLTSINKTQKKLVKNIDLLYKKSEKEYVQFGVKISYTKLAEHWKYLYNEIQFYSVTNQLICYYALENEYGWAFLNELFYLIELYSNAFRRIKENNFKNRLYVFIQSYLVFLFIDIKVPTVRLRIIRYIVDICEKEQDYHTRIKLIEEQVKQYKYVKNQIYRFQKVLNEKLENVNLSIEKNLLKAKVNYYKDYYYPREKTIHKNIEYNVSLFFEALDKLKK</sequence>
<protein>
    <recommendedName>
        <fullName evidence="3">ACP synthase</fullName>
    </recommendedName>
</protein>